<evidence type="ECO:0000259" key="2">
    <source>
        <dbReference type="Pfam" id="PF01266"/>
    </source>
</evidence>
<protein>
    <recommendedName>
        <fullName evidence="2">FAD dependent oxidoreductase domain-containing protein</fullName>
    </recommendedName>
</protein>
<feature type="domain" description="FAD dependent oxidoreductase" evidence="2">
    <location>
        <begin position="3"/>
        <end position="336"/>
    </location>
</feature>
<proteinExistence type="predicted"/>
<reference evidence="3" key="1">
    <citation type="submission" date="2018-05" db="EMBL/GenBank/DDBJ databases">
        <authorList>
            <person name="Lanie J.A."/>
            <person name="Ng W.-L."/>
            <person name="Kazmierczak K.M."/>
            <person name="Andrzejewski T.M."/>
            <person name="Davidsen T.M."/>
            <person name="Wayne K.J."/>
            <person name="Tettelin H."/>
            <person name="Glass J.I."/>
            <person name="Rusch D."/>
            <person name="Podicherti R."/>
            <person name="Tsui H.-C.T."/>
            <person name="Winkler M.E."/>
        </authorList>
    </citation>
    <scope>NUCLEOTIDE SEQUENCE</scope>
</reference>
<accession>A0A381SUL3</accession>
<name>A0A381SUL3_9ZZZZ</name>
<sequence>MDDIVIIGGGIIGAATAYFLSKEGRKVKVIERDPTYKKASFPLSLGGFRRQFFQKENILLGKFAKEFISQIPQLLKTEKNPNPTVSVVPNGYLFLFGPKDAEEQYKALKNHQACEAGTKNIKGKELTKIFPYVNDEGIETVTYTDSKIEGWIDPHMFHGAIKNKAIELGAEFVKGEIKSISEIKAKIIISAVGYCTNELLNDIPVVPQKHTVFRVSCPKHIPEMPLTSDFTTGVYWRPEGKEYLAGSPNSKFNAKDLEPEWNDFEELVWPALAKRIPIFEKLKLTGGWAGYYDCNRLDNNAVVGKHPKYENLYMASGFTGRGLMQAPGIGRALTELITTGSYQSIDLNCFAIERVLENKKRPEPYVL</sequence>
<evidence type="ECO:0000313" key="3">
    <source>
        <dbReference type="EMBL" id="SVA07700.1"/>
    </source>
</evidence>
<dbReference type="AlphaFoldDB" id="A0A381SUL3"/>
<dbReference type="EMBL" id="UINC01003599">
    <property type="protein sequence ID" value="SVA07700.1"/>
    <property type="molecule type" value="Genomic_DNA"/>
</dbReference>
<dbReference type="Gene3D" id="3.50.50.60">
    <property type="entry name" value="FAD/NAD(P)-binding domain"/>
    <property type="match status" value="1"/>
</dbReference>
<dbReference type="PANTHER" id="PTHR13847">
    <property type="entry name" value="SARCOSINE DEHYDROGENASE-RELATED"/>
    <property type="match status" value="1"/>
</dbReference>
<keyword evidence="1" id="KW-0560">Oxidoreductase</keyword>
<evidence type="ECO:0000256" key="1">
    <source>
        <dbReference type="ARBA" id="ARBA00023002"/>
    </source>
</evidence>
<organism evidence="3">
    <name type="scientific">marine metagenome</name>
    <dbReference type="NCBI Taxonomy" id="408172"/>
    <lineage>
        <taxon>unclassified sequences</taxon>
        <taxon>metagenomes</taxon>
        <taxon>ecological metagenomes</taxon>
    </lineage>
</organism>
<dbReference type="Gene3D" id="3.30.9.10">
    <property type="entry name" value="D-Amino Acid Oxidase, subunit A, domain 2"/>
    <property type="match status" value="1"/>
</dbReference>
<dbReference type="GO" id="GO:0005739">
    <property type="term" value="C:mitochondrion"/>
    <property type="evidence" value="ECO:0007669"/>
    <property type="project" value="GOC"/>
</dbReference>
<dbReference type="InterPro" id="IPR006076">
    <property type="entry name" value="FAD-dep_OxRdtase"/>
</dbReference>
<dbReference type="GO" id="GO:0016491">
    <property type="term" value="F:oxidoreductase activity"/>
    <property type="evidence" value="ECO:0007669"/>
    <property type="project" value="UniProtKB-KW"/>
</dbReference>
<dbReference type="GO" id="GO:0032981">
    <property type="term" value="P:mitochondrial respiratory chain complex I assembly"/>
    <property type="evidence" value="ECO:0007669"/>
    <property type="project" value="TreeGrafter"/>
</dbReference>
<dbReference type="InterPro" id="IPR036188">
    <property type="entry name" value="FAD/NAD-bd_sf"/>
</dbReference>
<dbReference type="SUPFAM" id="SSF51905">
    <property type="entry name" value="FAD/NAD(P)-binding domain"/>
    <property type="match status" value="1"/>
</dbReference>
<dbReference type="PANTHER" id="PTHR13847:SF287">
    <property type="entry name" value="FAD-DEPENDENT OXIDOREDUCTASE DOMAIN-CONTAINING PROTEIN 1"/>
    <property type="match status" value="1"/>
</dbReference>
<dbReference type="Pfam" id="PF01266">
    <property type="entry name" value="DAO"/>
    <property type="match status" value="1"/>
</dbReference>
<gene>
    <name evidence="3" type="ORF">METZ01_LOCUS60554</name>
</gene>